<comment type="function">
    <text evidence="6">Hydrolysis of 6-phosphogluconolactone to 6-phosphogluconate.</text>
</comment>
<dbReference type="EMBL" id="JAWQEG010003705">
    <property type="protein sequence ID" value="KAK3864881.1"/>
    <property type="molecule type" value="Genomic_DNA"/>
</dbReference>
<keyword evidence="10" id="KW-1185">Reference proteome</keyword>
<comment type="pathway">
    <text evidence="2 6">Carbohydrate degradation; pentose phosphate pathway; D-ribulose 5-phosphate from D-glucose 6-phosphate (oxidative stage): step 2/3.</text>
</comment>
<sequence>MLPLKSKHKLFHFIFVRRALWYKMAPPVSKVVRKIVKNEEEVAKELCTLIEKLSNEAISARGQFSVGLSGGSMGKFVCGGLPGITTTWAKWKLFFCDERLVSFTDPESTYKIYRAGLVGPTPLTEDQFVVVDPDLEVKAAAEDYEKKVQAIFPNKEWPSFDLLLLGMGPDGHTASLFPGHVALDESKAWVVGVSDSPKPPPCRVTLTLPAINHSACCVFAMAGQGKADMVKRVLGDGEDLPCSRVKPSPGQLVWILDEAAAAKL</sequence>
<evidence type="ECO:0000313" key="10">
    <source>
        <dbReference type="Proteomes" id="UP001286313"/>
    </source>
</evidence>
<comment type="caution">
    <text evidence="9">The sequence shown here is derived from an EMBL/GenBank/DDBJ whole genome shotgun (WGS) entry which is preliminary data.</text>
</comment>
<dbReference type="AlphaFoldDB" id="A0AAE1KSA6"/>
<dbReference type="GO" id="GO:0005975">
    <property type="term" value="P:carbohydrate metabolic process"/>
    <property type="evidence" value="ECO:0007669"/>
    <property type="project" value="UniProtKB-UniRule"/>
</dbReference>
<evidence type="ECO:0000256" key="4">
    <source>
        <dbReference type="ARBA" id="ARBA00013198"/>
    </source>
</evidence>
<protein>
    <recommendedName>
        <fullName evidence="4 6">6-phosphogluconolactonase</fullName>
        <shortName evidence="6">6PGL</shortName>
        <ecNumber evidence="4 6">3.1.1.31</ecNumber>
    </recommendedName>
</protein>
<evidence type="ECO:0000256" key="6">
    <source>
        <dbReference type="RuleBase" id="RU365095"/>
    </source>
</evidence>
<dbReference type="FunFam" id="3.40.50.1360:FF:000005">
    <property type="entry name" value="6-phosphogluconolactonase"/>
    <property type="match status" value="1"/>
</dbReference>
<dbReference type="Pfam" id="PF01182">
    <property type="entry name" value="Glucosamine_iso"/>
    <property type="match status" value="1"/>
</dbReference>
<evidence type="ECO:0000256" key="5">
    <source>
        <dbReference type="ARBA" id="ARBA00022801"/>
    </source>
</evidence>
<dbReference type="InterPro" id="IPR005900">
    <property type="entry name" value="6-phosphogluconolactonase_DevB"/>
</dbReference>
<feature type="domain" description="Glucosamine/galactosamine-6-phosphate isomerase" evidence="7">
    <location>
        <begin position="38"/>
        <end position="254"/>
    </location>
</feature>
<evidence type="ECO:0000259" key="7">
    <source>
        <dbReference type="Pfam" id="PF01182"/>
    </source>
</evidence>
<evidence type="ECO:0000256" key="2">
    <source>
        <dbReference type="ARBA" id="ARBA00004961"/>
    </source>
</evidence>
<name>A0AAE1KSA6_PETCI</name>
<comment type="similarity">
    <text evidence="3 6">Belongs to the glucosamine/galactosamine-6-phosphate isomerase family. 6-phosphogluconolactonase subfamily.</text>
</comment>
<dbReference type="PANTHER" id="PTHR11054">
    <property type="entry name" value="6-PHOSPHOGLUCONOLACTONASE"/>
    <property type="match status" value="1"/>
</dbReference>
<gene>
    <name evidence="9" type="ORF">Pcinc_013908</name>
    <name evidence="8" type="ORF">Pcinc_029466</name>
</gene>
<dbReference type="GO" id="GO:0017057">
    <property type="term" value="F:6-phosphogluconolactonase activity"/>
    <property type="evidence" value="ECO:0007669"/>
    <property type="project" value="UniProtKB-UniRule"/>
</dbReference>
<accession>A0AAE1KSA6</accession>
<dbReference type="SUPFAM" id="SSF100950">
    <property type="entry name" value="NagB/RpiA/CoA transferase-like"/>
    <property type="match status" value="1"/>
</dbReference>
<dbReference type="InterPro" id="IPR037171">
    <property type="entry name" value="NagB/RpiA_transferase-like"/>
</dbReference>
<comment type="catalytic activity">
    <reaction evidence="1 6">
        <text>6-phospho-D-glucono-1,5-lactone + H2O = 6-phospho-D-gluconate + H(+)</text>
        <dbReference type="Rhea" id="RHEA:12556"/>
        <dbReference type="ChEBI" id="CHEBI:15377"/>
        <dbReference type="ChEBI" id="CHEBI:15378"/>
        <dbReference type="ChEBI" id="CHEBI:57955"/>
        <dbReference type="ChEBI" id="CHEBI:58759"/>
        <dbReference type="EC" id="3.1.1.31"/>
    </reaction>
</comment>
<dbReference type="GO" id="GO:0006098">
    <property type="term" value="P:pentose-phosphate shunt"/>
    <property type="evidence" value="ECO:0007669"/>
    <property type="project" value="InterPro"/>
</dbReference>
<evidence type="ECO:0000313" key="9">
    <source>
        <dbReference type="EMBL" id="KAK3881662.1"/>
    </source>
</evidence>
<dbReference type="NCBIfam" id="TIGR01198">
    <property type="entry name" value="pgl"/>
    <property type="match status" value="1"/>
</dbReference>
<evidence type="ECO:0000313" key="8">
    <source>
        <dbReference type="EMBL" id="KAK3864881.1"/>
    </source>
</evidence>
<evidence type="ECO:0000256" key="3">
    <source>
        <dbReference type="ARBA" id="ARBA00010662"/>
    </source>
</evidence>
<dbReference type="EMBL" id="JAWQEG010001188">
    <property type="protein sequence ID" value="KAK3881662.1"/>
    <property type="molecule type" value="Genomic_DNA"/>
</dbReference>
<dbReference type="Gene3D" id="3.40.50.1360">
    <property type="match status" value="1"/>
</dbReference>
<reference evidence="9" key="1">
    <citation type="submission" date="2023-10" db="EMBL/GenBank/DDBJ databases">
        <title>Genome assemblies of two species of porcelain crab, Petrolisthes cinctipes and Petrolisthes manimaculis (Anomura: Porcellanidae).</title>
        <authorList>
            <person name="Angst P."/>
        </authorList>
    </citation>
    <scope>NUCLEOTIDE SEQUENCE</scope>
    <source>
        <strain evidence="9">PB745_01</strain>
        <tissue evidence="9">Gill</tissue>
    </source>
</reference>
<dbReference type="InterPro" id="IPR039104">
    <property type="entry name" value="6PGL"/>
</dbReference>
<organism evidence="9 10">
    <name type="scientific">Petrolisthes cinctipes</name>
    <name type="common">Flat porcelain crab</name>
    <dbReference type="NCBI Taxonomy" id="88211"/>
    <lineage>
        <taxon>Eukaryota</taxon>
        <taxon>Metazoa</taxon>
        <taxon>Ecdysozoa</taxon>
        <taxon>Arthropoda</taxon>
        <taxon>Crustacea</taxon>
        <taxon>Multicrustacea</taxon>
        <taxon>Malacostraca</taxon>
        <taxon>Eumalacostraca</taxon>
        <taxon>Eucarida</taxon>
        <taxon>Decapoda</taxon>
        <taxon>Pleocyemata</taxon>
        <taxon>Anomura</taxon>
        <taxon>Galatheoidea</taxon>
        <taxon>Porcellanidae</taxon>
        <taxon>Petrolisthes</taxon>
    </lineage>
</organism>
<evidence type="ECO:0000256" key="1">
    <source>
        <dbReference type="ARBA" id="ARBA00000832"/>
    </source>
</evidence>
<dbReference type="CDD" id="cd01400">
    <property type="entry name" value="6PGL"/>
    <property type="match status" value="1"/>
</dbReference>
<dbReference type="EC" id="3.1.1.31" evidence="4 6"/>
<proteinExistence type="inferred from homology"/>
<dbReference type="Proteomes" id="UP001286313">
    <property type="component" value="Unassembled WGS sequence"/>
</dbReference>
<keyword evidence="5 6" id="KW-0378">Hydrolase</keyword>
<dbReference type="PANTHER" id="PTHR11054:SF0">
    <property type="entry name" value="6-PHOSPHOGLUCONOLACTONASE"/>
    <property type="match status" value="1"/>
</dbReference>
<dbReference type="InterPro" id="IPR006148">
    <property type="entry name" value="Glc/Gal-6P_isomerase"/>
</dbReference>